<reference evidence="2 3" key="1">
    <citation type="journal article" date="2023" name="Plants (Basel)">
        <title>Bridging the Gap: Combining Genomics and Transcriptomics Approaches to Understand Stylosanthes scabra, an Orphan Legume from the Brazilian Caatinga.</title>
        <authorList>
            <person name="Ferreira-Neto J.R.C."/>
            <person name="da Silva M.D."/>
            <person name="Binneck E."/>
            <person name="de Melo N.F."/>
            <person name="da Silva R.H."/>
            <person name="de Melo A.L.T.M."/>
            <person name="Pandolfi V."/>
            <person name="Bustamante F.O."/>
            <person name="Brasileiro-Vidal A.C."/>
            <person name="Benko-Iseppon A.M."/>
        </authorList>
    </citation>
    <scope>NUCLEOTIDE SEQUENCE [LARGE SCALE GENOMIC DNA]</scope>
    <source>
        <tissue evidence="2">Leaves</tissue>
    </source>
</reference>
<organism evidence="2 3">
    <name type="scientific">Stylosanthes scabra</name>
    <dbReference type="NCBI Taxonomy" id="79078"/>
    <lineage>
        <taxon>Eukaryota</taxon>
        <taxon>Viridiplantae</taxon>
        <taxon>Streptophyta</taxon>
        <taxon>Embryophyta</taxon>
        <taxon>Tracheophyta</taxon>
        <taxon>Spermatophyta</taxon>
        <taxon>Magnoliopsida</taxon>
        <taxon>eudicotyledons</taxon>
        <taxon>Gunneridae</taxon>
        <taxon>Pentapetalae</taxon>
        <taxon>rosids</taxon>
        <taxon>fabids</taxon>
        <taxon>Fabales</taxon>
        <taxon>Fabaceae</taxon>
        <taxon>Papilionoideae</taxon>
        <taxon>50 kb inversion clade</taxon>
        <taxon>dalbergioids sensu lato</taxon>
        <taxon>Dalbergieae</taxon>
        <taxon>Pterocarpus clade</taxon>
        <taxon>Stylosanthes</taxon>
    </lineage>
</organism>
<protein>
    <submittedName>
        <fullName evidence="2">Uncharacterized protein</fullName>
    </submittedName>
</protein>
<proteinExistence type="predicted"/>
<feature type="compositionally biased region" description="Basic and acidic residues" evidence="1">
    <location>
        <begin position="1"/>
        <end position="12"/>
    </location>
</feature>
<accession>A0ABU6VRM6</accession>
<sequence length="90" mass="10490">MEEIQDRSHDYLQQEEGQTAVKTDRNKKDNPRKEHFREDRGRKENRSNRSYRTGTGMMKEGSDSDRIARRPKLRDGGMSPRSAAHTAKSQ</sequence>
<gene>
    <name evidence="2" type="ORF">PIB30_082333</name>
</gene>
<name>A0ABU6VRM6_9FABA</name>
<evidence type="ECO:0000313" key="3">
    <source>
        <dbReference type="Proteomes" id="UP001341840"/>
    </source>
</evidence>
<dbReference type="Proteomes" id="UP001341840">
    <property type="component" value="Unassembled WGS sequence"/>
</dbReference>
<keyword evidence="3" id="KW-1185">Reference proteome</keyword>
<evidence type="ECO:0000313" key="2">
    <source>
        <dbReference type="EMBL" id="MED6175866.1"/>
    </source>
</evidence>
<dbReference type="EMBL" id="JASCZI010152297">
    <property type="protein sequence ID" value="MED6175866.1"/>
    <property type="molecule type" value="Genomic_DNA"/>
</dbReference>
<feature type="compositionally biased region" description="Basic and acidic residues" evidence="1">
    <location>
        <begin position="22"/>
        <end position="47"/>
    </location>
</feature>
<comment type="caution">
    <text evidence="2">The sequence shown here is derived from an EMBL/GenBank/DDBJ whole genome shotgun (WGS) entry which is preliminary data.</text>
</comment>
<evidence type="ECO:0000256" key="1">
    <source>
        <dbReference type="SAM" id="MobiDB-lite"/>
    </source>
</evidence>
<feature type="region of interest" description="Disordered" evidence="1">
    <location>
        <begin position="1"/>
        <end position="90"/>
    </location>
</feature>